<evidence type="ECO:0008006" key="5">
    <source>
        <dbReference type="Google" id="ProtNLM"/>
    </source>
</evidence>
<dbReference type="GO" id="GO:0005739">
    <property type="term" value="C:mitochondrion"/>
    <property type="evidence" value="ECO:0007669"/>
    <property type="project" value="TreeGrafter"/>
</dbReference>
<protein>
    <recommendedName>
        <fullName evidence="5">NADH dehydrogenase [ubiquinone] 1 alpha subcomplex subunit</fullName>
    </recommendedName>
</protein>
<reference evidence="3 4" key="1">
    <citation type="journal article" date="2019" name="Nat. Ecol. Evol.">
        <title>Megaphylogeny resolves global patterns of mushroom evolution.</title>
        <authorList>
            <person name="Varga T."/>
            <person name="Krizsan K."/>
            <person name="Foldi C."/>
            <person name="Dima B."/>
            <person name="Sanchez-Garcia M."/>
            <person name="Sanchez-Ramirez S."/>
            <person name="Szollosi G.J."/>
            <person name="Szarkandi J.G."/>
            <person name="Papp V."/>
            <person name="Albert L."/>
            <person name="Andreopoulos W."/>
            <person name="Angelini C."/>
            <person name="Antonin V."/>
            <person name="Barry K.W."/>
            <person name="Bougher N.L."/>
            <person name="Buchanan P."/>
            <person name="Buyck B."/>
            <person name="Bense V."/>
            <person name="Catcheside P."/>
            <person name="Chovatia M."/>
            <person name="Cooper J."/>
            <person name="Damon W."/>
            <person name="Desjardin D."/>
            <person name="Finy P."/>
            <person name="Geml J."/>
            <person name="Haridas S."/>
            <person name="Hughes K."/>
            <person name="Justo A."/>
            <person name="Karasinski D."/>
            <person name="Kautmanova I."/>
            <person name="Kiss B."/>
            <person name="Kocsube S."/>
            <person name="Kotiranta H."/>
            <person name="LaButti K.M."/>
            <person name="Lechner B.E."/>
            <person name="Liimatainen K."/>
            <person name="Lipzen A."/>
            <person name="Lukacs Z."/>
            <person name="Mihaltcheva S."/>
            <person name="Morgado L.N."/>
            <person name="Niskanen T."/>
            <person name="Noordeloos M.E."/>
            <person name="Ohm R.A."/>
            <person name="Ortiz-Santana B."/>
            <person name="Ovrebo C."/>
            <person name="Racz N."/>
            <person name="Riley R."/>
            <person name="Savchenko A."/>
            <person name="Shiryaev A."/>
            <person name="Soop K."/>
            <person name="Spirin V."/>
            <person name="Szebenyi C."/>
            <person name="Tomsovsky M."/>
            <person name="Tulloss R.E."/>
            <person name="Uehling J."/>
            <person name="Grigoriev I.V."/>
            <person name="Vagvolgyi C."/>
            <person name="Papp T."/>
            <person name="Martin F.M."/>
            <person name="Miettinen O."/>
            <person name="Hibbett D.S."/>
            <person name="Nagy L.G."/>
        </authorList>
    </citation>
    <scope>NUCLEOTIDE SEQUENCE [LARGE SCALE GENOMIC DNA]</scope>
    <source>
        <strain evidence="3 4">CBS 309.79</strain>
    </source>
</reference>
<feature type="compositionally biased region" description="Basic and acidic residues" evidence="2">
    <location>
        <begin position="130"/>
        <end position="140"/>
    </location>
</feature>
<dbReference type="Pfam" id="PF05071">
    <property type="entry name" value="NDUFA12"/>
    <property type="match status" value="1"/>
</dbReference>
<dbReference type="InterPro" id="IPR007763">
    <property type="entry name" value="NDUFA12"/>
</dbReference>
<keyword evidence="4" id="KW-1185">Reference proteome</keyword>
<dbReference type="AlphaFoldDB" id="A0A5C3QS43"/>
<evidence type="ECO:0000313" key="3">
    <source>
        <dbReference type="EMBL" id="TFL04702.1"/>
    </source>
</evidence>
<evidence type="ECO:0000313" key="4">
    <source>
        <dbReference type="Proteomes" id="UP000305067"/>
    </source>
</evidence>
<dbReference type="PANTHER" id="PTHR32470">
    <property type="entry name" value="ADH DEHYDROGENASE [UBIQUINONE] 1 ALPHA SUBCOMPLEX ASSEMBLY FACTOR 2"/>
    <property type="match status" value="1"/>
</dbReference>
<organism evidence="3 4">
    <name type="scientific">Pterulicium gracile</name>
    <dbReference type="NCBI Taxonomy" id="1884261"/>
    <lineage>
        <taxon>Eukaryota</taxon>
        <taxon>Fungi</taxon>
        <taxon>Dikarya</taxon>
        <taxon>Basidiomycota</taxon>
        <taxon>Agaricomycotina</taxon>
        <taxon>Agaricomycetes</taxon>
        <taxon>Agaricomycetidae</taxon>
        <taxon>Agaricales</taxon>
        <taxon>Pleurotineae</taxon>
        <taxon>Pterulaceae</taxon>
        <taxon>Pterulicium</taxon>
    </lineage>
</organism>
<sequence length="203" mass="23084">MVLNALKRAFQSIKSLRSYRGSDLQGNKFYEVPNPNDVFGRTKRTVKYHENLAMWDYVGGTKRLPAQWAAWMSHTRKLAPTLEELQNDHNRLQRLAHNVAVIEERDRVERQHRLAGTEPTLGIETPRTVDTPRQDMKDSSLDAELADQPRVVEGARIEGAELGPRTIDPNLPPEKDPWANLPKPQSFSAESWAPRASVRRGGE</sequence>
<evidence type="ECO:0000256" key="2">
    <source>
        <dbReference type="SAM" id="MobiDB-lite"/>
    </source>
</evidence>
<dbReference type="EMBL" id="ML178818">
    <property type="protein sequence ID" value="TFL04702.1"/>
    <property type="molecule type" value="Genomic_DNA"/>
</dbReference>
<dbReference type="InterPro" id="IPR052618">
    <property type="entry name" value="ComplexI_NDUFA12"/>
</dbReference>
<proteinExistence type="inferred from homology"/>
<dbReference type="PANTHER" id="PTHR32470:SF2">
    <property type="entry name" value="NADH DEHYDROGENASE [UBIQUINONE] 1 ALPHA SUBCOMPLEX ASSEMBLY FACTOR 2"/>
    <property type="match status" value="1"/>
</dbReference>
<feature type="region of interest" description="Disordered" evidence="2">
    <location>
        <begin position="113"/>
        <end position="203"/>
    </location>
</feature>
<dbReference type="OrthoDB" id="10255576at2759"/>
<dbReference type="STRING" id="1884261.A0A5C3QS43"/>
<gene>
    <name evidence="3" type="ORF">BDV98DRAFT_562693</name>
</gene>
<name>A0A5C3QS43_9AGAR</name>
<dbReference type="GO" id="GO:0032981">
    <property type="term" value="P:mitochondrial respiratory chain complex I assembly"/>
    <property type="evidence" value="ECO:0007669"/>
    <property type="project" value="TreeGrafter"/>
</dbReference>
<dbReference type="Proteomes" id="UP000305067">
    <property type="component" value="Unassembled WGS sequence"/>
</dbReference>
<accession>A0A5C3QS43</accession>
<evidence type="ECO:0000256" key="1">
    <source>
        <dbReference type="ARBA" id="ARBA00007355"/>
    </source>
</evidence>
<comment type="similarity">
    <text evidence="1">Belongs to the complex I NDUFA12 subunit family.</text>
</comment>
<dbReference type="GO" id="GO:0045271">
    <property type="term" value="C:respiratory chain complex I"/>
    <property type="evidence" value="ECO:0007669"/>
    <property type="project" value="InterPro"/>
</dbReference>